<accession>A0A2C5XW86</accession>
<evidence type="ECO:0000313" key="3">
    <source>
        <dbReference type="Proteomes" id="UP000226431"/>
    </source>
</evidence>
<dbReference type="EMBL" id="NJES01000030">
    <property type="protein sequence ID" value="PHH79939.1"/>
    <property type="molecule type" value="Genomic_DNA"/>
</dbReference>
<proteinExistence type="predicted"/>
<dbReference type="InterPro" id="IPR036188">
    <property type="entry name" value="FAD/NAD-bd_sf"/>
</dbReference>
<gene>
    <name evidence="2" type="ORF">CDD80_3391</name>
</gene>
<feature type="transmembrane region" description="Helical" evidence="1">
    <location>
        <begin position="12"/>
        <end position="30"/>
    </location>
</feature>
<protein>
    <recommendedName>
        <fullName evidence="4">Amine oxidase domain-containing protein</fullName>
    </recommendedName>
</protein>
<comment type="caution">
    <text evidence="2">The sequence shown here is derived from an EMBL/GenBank/DDBJ whole genome shotgun (WGS) entry which is preliminary data.</text>
</comment>
<evidence type="ECO:0008006" key="4">
    <source>
        <dbReference type="Google" id="ProtNLM"/>
    </source>
</evidence>
<sequence length="488" mass="53262">MAESSQGDDDYTTVAVIGTGLAGLTAAHLLQNDHQHRYRVTLFDKAHDLSLDSASVTVSHADTGSVERVDLPMRACAGGYYENLLRMCRHLAIPLHPIRFLFAFAAMLPTGHSWRCEATGPDDVGSAPGTYFVYASNMHRALPPRPAGRRLVSYWIEVLYLIVCQAWFVAVCFLMRPKTRPVAETLGEYLDRTRVPRRFSTQYLLPLMSSVSTCSHAEMLAFPASDVVGYKRLSHGQQHYAVCGGVWRVQSRLAEGVRHVRLGCQVTSVEVDRGRLLVHWHSTAEDGSPSAKDEIFDRVILAVSPDMAGAMFRPLADVLGKMPTKRVESSVLNRRPGAMTVVASDGVSTAPCSCRHGDGCDAQPAHVVTLRTRFAGTASATEALHALPSGVLVHTCPLESTTEPAETVLRKASFTRTLRTAESKAVVESIFGRGPGRGWKNGEDNVWLVGSWCWDGMVLLEGCVVSALRVARDFDVRVSWGDAGALQC</sequence>
<dbReference type="Pfam" id="PF13450">
    <property type="entry name" value="NAD_binding_8"/>
    <property type="match status" value="1"/>
</dbReference>
<dbReference type="Proteomes" id="UP000226431">
    <property type="component" value="Unassembled WGS sequence"/>
</dbReference>
<dbReference type="PANTHER" id="PTHR42923">
    <property type="entry name" value="PROTOPORPHYRINOGEN OXIDASE"/>
    <property type="match status" value="1"/>
</dbReference>
<dbReference type="SUPFAM" id="SSF51905">
    <property type="entry name" value="FAD/NAD(P)-binding domain"/>
    <property type="match status" value="1"/>
</dbReference>
<keyword evidence="1" id="KW-1133">Transmembrane helix</keyword>
<dbReference type="InterPro" id="IPR050464">
    <property type="entry name" value="Zeta_carotene_desat/Oxidored"/>
</dbReference>
<dbReference type="OrthoDB" id="5977668at2759"/>
<dbReference type="GO" id="GO:0016491">
    <property type="term" value="F:oxidoreductase activity"/>
    <property type="evidence" value="ECO:0007669"/>
    <property type="project" value="TreeGrafter"/>
</dbReference>
<organism evidence="2 3">
    <name type="scientific">Ophiocordyceps camponoti-rufipedis</name>
    <dbReference type="NCBI Taxonomy" id="2004952"/>
    <lineage>
        <taxon>Eukaryota</taxon>
        <taxon>Fungi</taxon>
        <taxon>Dikarya</taxon>
        <taxon>Ascomycota</taxon>
        <taxon>Pezizomycotina</taxon>
        <taxon>Sordariomycetes</taxon>
        <taxon>Hypocreomycetidae</taxon>
        <taxon>Hypocreales</taxon>
        <taxon>Ophiocordycipitaceae</taxon>
        <taxon>Ophiocordyceps</taxon>
    </lineage>
</organism>
<keyword evidence="1" id="KW-0472">Membrane</keyword>
<dbReference type="PANTHER" id="PTHR42923:SF42">
    <property type="entry name" value="AMINE OXIDASE DOMAIN-CONTAINING PROTEIN"/>
    <property type="match status" value="1"/>
</dbReference>
<dbReference type="Gene3D" id="3.50.50.60">
    <property type="entry name" value="FAD/NAD(P)-binding domain"/>
    <property type="match status" value="1"/>
</dbReference>
<keyword evidence="3" id="KW-1185">Reference proteome</keyword>
<dbReference type="AlphaFoldDB" id="A0A2C5XW86"/>
<reference evidence="2 3" key="1">
    <citation type="submission" date="2017-06" db="EMBL/GenBank/DDBJ databases">
        <title>Ant-infecting Ophiocordyceps genomes reveal a high diversity of potential behavioral manipulation genes and a possible major role for enterotoxins.</title>
        <authorList>
            <person name="De Bekker C."/>
            <person name="Evans H.C."/>
            <person name="Brachmann A."/>
            <person name="Hughes D.P."/>
        </authorList>
    </citation>
    <scope>NUCLEOTIDE SEQUENCE [LARGE SCALE GENOMIC DNA]</scope>
    <source>
        <strain evidence="2 3">Map16</strain>
    </source>
</reference>
<evidence type="ECO:0000256" key="1">
    <source>
        <dbReference type="SAM" id="Phobius"/>
    </source>
</evidence>
<dbReference type="STRING" id="2004952.A0A2C5XW86"/>
<feature type="transmembrane region" description="Helical" evidence="1">
    <location>
        <begin position="154"/>
        <end position="176"/>
    </location>
</feature>
<evidence type="ECO:0000313" key="2">
    <source>
        <dbReference type="EMBL" id="PHH79939.1"/>
    </source>
</evidence>
<keyword evidence="1" id="KW-0812">Transmembrane</keyword>
<name>A0A2C5XW86_9HYPO</name>